<evidence type="ECO:0008006" key="4">
    <source>
        <dbReference type="Google" id="ProtNLM"/>
    </source>
</evidence>
<evidence type="ECO:0000256" key="1">
    <source>
        <dbReference type="SAM" id="MobiDB-lite"/>
    </source>
</evidence>
<feature type="compositionally biased region" description="Polar residues" evidence="1">
    <location>
        <begin position="341"/>
        <end position="357"/>
    </location>
</feature>
<name>A0A7L5BIY4_9HYPH</name>
<feature type="region of interest" description="Disordered" evidence="1">
    <location>
        <begin position="294"/>
        <end position="381"/>
    </location>
</feature>
<organism evidence="2 3">
    <name type="scientific">Rhizobium oryzihabitans</name>
    <dbReference type="NCBI Taxonomy" id="2267833"/>
    <lineage>
        <taxon>Bacteria</taxon>
        <taxon>Pseudomonadati</taxon>
        <taxon>Pseudomonadota</taxon>
        <taxon>Alphaproteobacteria</taxon>
        <taxon>Hyphomicrobiales</taxon>
        <taxon>Rhizobiaceae</taxon>
        <taxon>Rhizobium/Agrobacterium group</taxon>
        <taxon>Rhizobium</taxon>
    </lineage>
</organism>
<dbReference type="RefSeq" id="WP_164056420.1">
    <property type="nucleotide sequence ID" value="NZ_CP048632.1"/>
</dbReference>
<dbReference type="InterPro" id="IPR028994">
    <property type="entry name" value="Integrin_alpha_N"/>
</dbReference>
<feature type="region of interest" description="Disordered" evidence="1">
    <location>
        <begin position="980"/>
        <end position="1000"/>
    </location>
</feature>
<feature type="compositionally biased region" description="Polar residues" evidence="1">
    <location>
        <begin position="294"/>
        <end position="313"/>
    </location>
</feature>
<evidence type="ECO:0000313" key="2">
    <source>
        <dbReference type="EMBL" id="QIB38827.1"/>
    </source>
</evidence>
<dbReference type="EMBL" id="CP048632">
    <property type="protein sequence ID" value="QIB38827.1"/>
    <property type="molecule type" value="Genomic_DNA"/>
</dbReference>
<sequence length="1751" mass="187738">MSSARLWEYNDRGFSSFVSPSIAFNFSYAGYGWTTSYSHGEMTVQATAGNIGVLLFFDNGGALSGMGIGVSRTERYGNSFGTAFLGPVINRDGLFLTARATGGAERNVGSTNLRPAAISGSTSLKIMSTDLVNTPFLYGSGSPTNVWAPERHTYLNRTFNYTGVEQVDSTRAWKGFDTPSERLAGERLRDAQLASLDRRPSLSLEARDERARVAQLASLDRRPSLSVEARDERARVAAAARVSSIGPARRDNQNPATYGPWMSSSSDSFPTLPEIGPVPMPRPTDIASTSFARRDNQNPATYGQWMSSSSDSFPTLPEIGPVPMPRPTDIVSTGYARRDNQSPSTYGDWGSSSSGNYPSLPEIGPVPSPRPDTSSTGSSGKPVLLDLNGKGLNINKLGESSQFVDLDGDGFLRRTAWAGNGTGVLILDANGDGVITRSSEFVFTDWDPSASGDLEAVKNAFDTNGNGKLDAGDKRWNEFKVSINGQLKSLKDLGIASIDLTPTGSGQSFSDGSAIIGTTTFTRIDGTKGLVGDAILANDQNDYKIARSTAKNADGTSSELIVGYDKDGSVALRNLVTKNTDGSTVTTKFDDDGDSVFDRSQSKTFSIEVSGNRSETVRNFNADGSLSGSEKIDRSSDGLKITTALDKNGDGSADERQLFEKFADGSSRTTTQQLHLDGTTSKTVIINVSADGLRKTTSTDLNGDGITDHSVSDIKTPGKLTQERLVTENARSNATLSRKTITTTREAGIVTTFTDNDFNGDGKRDRGIEEKTFTNNVGEVVTERATYSGDKALLKKEIFRITADGRSKFSSTDVDGDGKNDVSTSDIIAADAAGVWIHTKRERSVGGVLLSQWAVRIQPDRKNMTETLDKNGDDAVDKSLITTVAPDGATTETETHFNTDRSIVSRSSKVTSSNGYATTVTNDANGDGVVDGKVLTTKTVAADKSSTVLTRTLAGNDKLVSQTISTTSADAMNRNVAEDLDGDGVADRRTSDTVVLSSDGSRRKTVTLQSRNSTLLGRTTTDIVADRRMTTVAIDSNGDGIVDKTTAESSLLVGQTVVEEKLFTRSGQAYQSSRKTTSANGLKTIIATDANGNGVTDFTTITETLINDNGSRSETIKNSSGDGRVFTSSATITSGDGLTTISEQDLNGNGKVDIRAVTSTSYDVKGAVSKSESNYRGNKLVSKQETVTSGNGLSTVVSRDIDGDGDMDRVLTSVRIIDANGSTSNQEQVKAGDGQLLSKTATTVSADQKTKRTEADTDGDGIVDSRTITAIGANGVETQTNERLSRTGTLTSRHVSEVSANGFSSSWRTDTDGDGTVDLSGTEITTISADGSRTKTVSQTRSLDRLSVGETTSTSANGLTKSIVWSEGASAKKTQLDVKVLESDGTATETTSITKADGTLASREVRKESTHGLVSTLSRDVNGDSKIDQEITRELKANGNIEQKYRDFANDGSVTATKTVNSRMDGTREVIEYDFNGDGVFDRAIHSDTIIGNDGKKSIWTVDYVMSESGWQRTNRWVTYKDADGLYTLKDFDIGGDFSKDYFTTDLTKLEGNGDSLQTIEVRRAGMLDSRRVRRTSADGLSITTLLDLTGSGKAEQTSIDITARTPSGTVHRKLLSTKSDGTVLSDIFTITSADGLTKEIREQRTGLADRKVRTSSHLMADGSIFEESTKFNSNNQLSSKNTVVTSSDKRRKTLTIDADGDGIVDQKREETVAWERKRRIRRISDRTEPCYSVSFLSRHRTTFLQSPHGT</sequence>
<feature type="region of interest" description="Disordered" evidence="1">
    <location>
        <begin position="245"/>
        <end position="267"/>
    </location>
</feature>
<dbReference type="Proteomes" id="UP000464865">
    <property type="component" value="Chromosome M15-11"/>
</dbReference>
<dbReference type="KEGG" id="roy:G3A56_13160"/>
<accession>A0A7L5BIY4</accession>
<dbReference type="SUPFAM" id="SSF69318">
    <property type="entry name" value="Integrin alpha N-terminal domain"/>
    <property type="match status" value="1"/>
</dbReference>
<feature type="region of interest" description="Disordered" evidence="1">
    <location>
        <begin position="1242"/>
        <end position="1261"/>
    </location>
</feature>
<protein>
    <recommendedName>
        <fullName evidence="4">Adhesin</fullName>
    </recommendedName>
</protein>
<evidence type="ECO:0000313" key="3">
    <source>
        <dbReference type="Proteomes" id="UP000464865"/>
    </source>
</evidence>
<proteinExistence type="predicted"/>
<keyword evidence="3" id="KW-1185">Reference proteome</keyword>
<gene>
    <name evidence="2" type="ORF">G3A56_13160</name>
</gene>
<reference evidence="2 3" key="1">
    <citation type="submission" date="2020-02" db="EMBL/GenBank/DDBJ databases">
        <title>Plant-Promoting Endophytic Bacterium Rhizobium oryzihabitans sp. nov., Isolated from the Root of Rice.</title>
        <authorList>
            <person name="zhao J."/>
            <person name="Zhang G."/>
        </authorList>
    </citation>
    <scope>NUCLEOTIDE SEQUENCE [LARGE SCALE GENOMIC DNA]</scope>
    <source>
        <strain evidence="2 3">M15</strain>
    </source>
</reference>